<evidence type="ECO:0000256" key="1">
    <source>
        <dbReference type="SAM" id="Phobius"/>
    </source>
</evidence>
<evidence type="ECO:0000313" key="2">
    <source>
        <dbReference type="EMBL" id="CAF5072885.1"/>
    </source>
</evidence>
<accession>A0A8S3EJ55</accession>
<gene>
    <name evidence="2" type="ORF">BYL167_LOCUS60841</name>
</gene>
<feature type="transmembrane region" description="Helical" evidence="1">
    <location>
        <begin position="66"/>
        <end position="87"/>
    </location>
</feature>
<dbReference type="Proteomes" id="UP000681967">
    <property type="component" value="Unassembled WGS sequence"/>
</dbReference>
<keyword evidence="1" id="KW-1133">Transmembrane helix</keyword>
<reference evidence="2" key="1">
    <citation type="submission" date="2021-02" db="EMBL/GenBank/DDBJ databases">
        <authorList>
            <person name="Nowell W R."/>
        </authorList>
    </citation>
    <scope>NUCLEOTIDE SEQUENCE</scope>
</reference>
<sequence>MAGVDEEAKSTQGSFNKRNIADDEYDFVEPIVNEENVENYTTDSEETVGIIKYCLRLMVNLTSNRFCASFLFTSLFATISILLNSLLDATEADQ</sequence>
<protein>
    <submittedName>
        <fullName evidence="2">Uncharacterized protein</fullName>
    </submittedName>
</protein>
<dbReference type="EMBL" id="CAJOBH010231378">
    <property type="protein sequence ID" value="CAF5072885.1"/>
    <property type="molecule type" value="Genomic_DNA"/>
</dbReference>
<comment type="caution">
    <text evidence="2">The sequence shown here is derived from an EMBL/GenBank/DDBJ whole genome shotgun (WGS) entry which is preliminary data.</text>
</comment>
<proteinExistence type="predicted"/>
<keyword evidence="1" id="KW-0472">Membrane</keyword>
<evidence type="ECO:0000313" key="3">
    <source>
        <dbReference type="Proteomes" id="UP000681967"/>
    </source>
</evidence>
<organism evidence="2 3">
    <name type="scientific">Rotaria magnacalcarata</name>
    <dbReference type="NCBI Taxonomy" id="392030"/>
    <lineage>
        <taxon>Eukaryota</taxon>
        <taxon>Metazoa</taxon>
        <taxon>Spiralia</taxon>
        <taxon>Gnathifera</taxon>
        <taxon>Rotifera</taxon>
        <taxon>Eurotatoria</taxon>
        <taxon>Bdelloidea</taxon>
        <taxon>Philodinida</taxon>
        <taxon>Philodinidae</taxon>
        <taxon>Rotaria</taxon>
    </lineage>
</organism>
<keyword evidence="1" id="KW-0812">Transmembrane</keyword>
<dbReference type="AlphaFoldDB" id="A0A8S3EJ55"/>
<name>A0A8S3EJ55_9BILA</name>